<dbReference type="FunFam" id="3.30.1330.30:FF:000008">
    <property type="entry name" value="Protein pelota homolog"/>
    <property type="match status" value="1"/>
</dbReference>
<comment type="subcellular location">
    <subcellularLocation>
        <location evidence="2 10">Cytoplasm</location>
    </subcellularLocation>
</comment>
<evidence type="ECO:0000256" key="9">
    <source>
        <dbReference type="ARBA" id="ARBA00023306"/>
    </source>
</evidence>
<feature type="region of interest" description="Disordered" evidence="11">
    <location>
        <begin position="1"/>
        <end position="26"/>
    </location>
</feature>
<dbReference type="Gene3D" id="2.30.30.870">
    <property type="entry name" value="Pelota, domain A"/>
    <property type="match status" value="1"/>
</dbReference>
<dbReference type="PANTHER" id="PTHR10853:SF0">
    <property type="entry name" value="PROTEIN PELOTA HOMOLOG"/>
    <property type="match status" value="1"/>
</dbReference>
<dbReference type="GO" id="GO:0046872">
    <property type="term" value="F:metal ion binding"/>
    <property type="evidence" value="ECO:0007669"/>
    <property type="project" value="UniProtKB-KW"/>
</dbReference>
<evidence type="ECO:0000256" key="1">
    <source>
        <dbReference type="ARBA" id="ARBA00001968"/>
    </source>
</evidence>
<dbReference type="FunFam" id="2.30.30.870:FF:000004">
    <property type="entry name" value="Protein DOM34 homolog"/>
    <property type="match status" value="1"/>
</dbReference>
<dbReference type="SMART" id="SM01194">
    <property type="entry name" value="eRF1_1"/>
    <property type="match status" value="1"/>
</dbReference>
<dbReference type="InterPro" id="IPR058547">
    <property type="entry name" value="Pelota_N"/>
</dbReference>
<feature type="domain" description="eRF1/Pelota-like N-terminal" evidence="12">
    <location>
        <begin position="8"/>
        <end position="136"/>
    </location>
</feature>
<dbReference type="Gene3D" id="3.30.1330.30">
    <property type="match status" value="1"/>
</dbReference>
<reference evidence="13" key="1">
    <citation type="journal article" date="2023" name="Mol. Phylogenet. Evol.">
        <title>Genome-scale phylogeny and comparative genomics of the fungal order Sordariales.</title>
        <authorList>
            <person name="Hensen N."/>
            <person name="Bonometti L."/>
            <person name="Westerberg I."/>
            <person name="Brannstrom I.O."/>
            <person name="Guillou S."/>
            <person name="Cros-Aarteil S."/>
            <person name="Calhoun S."/>
            <person name="Haridas S."/>
            <person name="Kuo A."/>
            <person name="Mondo S."/>
            <person name="Pangilinan J."/>
            <person name="Riley R."/>
            <person name="LaButti K."/>
            <person name="Andreopoulos B."/>
            <person name="Lipzen A."/>
            <person name="Chen C."/>
            <person name="Yan M."/>
            <person name="Daum C."/>
            <person name="Ng V."/>
            <person name="Clum A."/>
            <person name="Steindorff A."/>
            <person name="Ohm R.A."/>
            <person name="Martin F."/>
            <person name="Silar P."/>
            <person name="Natvig D.O."/>
            <person name="Lalanne C."/>
            <person name="Gautier V."/>
            <person name="Ament-Velasquez S.L."/>
            <person name="Kruys A."/>
            <person name="Hutchinson M.I."/>
            <person name="Powell A.J."/>
            <person name="Barry K."/>
            <person name="Miller A.N."/>
            <person name="Grigoriev I.V."/>
            <person name="Debuchy R."/>
            <person name="Gladieux P."/>
            <person name="Hiltunen Thoren M."/>
            <person name="Johannesson H."/>
        </authorList>
    </citation>
    <scope>NUCLEOTIDE SEQUENCE</scope>
    <source>
        <strain evidence="13">CBS 560.94</strain>
    </source>
</reference>
<evidence type="ECO:0000256" key="8">
    <source>
        <dbReference type="ARBA" id="ARBA00023254"/>
    </source>
</evidence>
<keyword evidence="8" id="KW-0469">Meiosis</keyword>
<dbReference type="InterPro" id="IPR029064">
    <property type="entry name" value="Ribosomal_eL30-like_sf"/>
</dbReference>
<evidence type="ECO:0000256" key="2">
    <source>
        <dbReference type="ARBA" id="ARBA00004496"/>
    </source>
</evidence>
<proteinExistence type="inferred from homology"/>
<dbReference type="InterPro" id="IPR004405">
    <property type="entry name" value="TF_pelota"/>
</dbReference>
<keyword evidence="14" id="KW-1185">Reference proteome</keyword>
<dbReference type="InterPro" id="IPR005141">
    <property type="entry name" value="eRF1_2"/>
</dbReference>
<evidence type="ECO:0000313" key="13">
    <source>
        <dbReference type="EMBL" id="KAK3334414.1"/>
    </source>
</evidence>
<dbReference type="SUPFAM" id="SSF53137">
    <property type="entry name" value="Translational machinery components"/>
    <property type="match status" value="1"/>
</dbReference>
<organism evidence="13 14">
    <name type="scientific">Neurospora tetraspora</name>
    <dbReference type="NCBI Taxonomy" id="94610"/>
    <lineage>
        <taxon>Eukaryota</taxon>
        <taxon>Fungi</taxon>
        <taxon>Dikarya</taxon>
        <taxon>Ascomycota</taxon>
        <taxon>Pezizomycotina</taxon>
        <taxon>Sordariomycetes</taxon>
        <taxon>Sordariomycetidae</taxon>
        <taxon>Sordariales</taxon>
        <taxon>Sordariaceae</taxon>
        <taxon>Neurospora</taxon>
    </lineage>
</organism>
<evidence type="ECO:0000259" key="12">
    <source>
        <dbReference type="SMART" id="SM01194"/>
    </source>
</evidence>
<evidence type="ECO:0000256" key="4">
    <source>
        <dbReference type="ARBA" id="ARBA00022490"/>
    </source>
</evidence>
<dbReference type="GO" id="GO:0070966">
    <property type="term" value="P:nuclear-transcribed mRNA catabolic process, no-go decay"/>
    <property type="evidence" value="ECO:0007669"/>
    <property type="project" value="InterPro"/>
</dbReference>
<dbReference type="Pfam" id="PF26356">
    <property type="entry name" value="Pelota_N"/>
    <property type="match status" value="1"/>
</dbReference>
<protein>
    <recommendedName>
        <fullName evidence="10">Protein DOM34 homolog</fullName>
    </recommendedName>
</protein>
<evidence type="ECO:0000256" key="11">
    <source>
        <dbReference type="SAM" id="MobiDB-lite"/>
    </source>
</evidence>
<evidence type="ECO:0000256" key="3">
    <source>
        <dbReference type="ARBA" id="ARBA00009504"/>
    </source>
</evidence>
<comment type="cofactor">
    <cofactor evidence="1 10">
        <name>a divalent metal cation</name>
        <dbReference type="ChEBI" id="CHEBI:60240"/>
    </cofactor>
</comment>
<dbReference type="GO" id="GO:0070481">
    <property type="term" value="P:nuclear-transcribed mRNA catabolic process, non-stop decay"/>
    <property type="evidence" value="ECO:0007669"/>
    <property type="project" value="InterPro"/>
</dbReference>
<keyword evidence="4 10" id="KW-0963">Cytoplasm</keyword>
<dbReference type="GO" id="GO:1990533">
    <property type="term" value="C:Dom34-Hbs1 complex"/>
    <property type="evidence" value="ECO:0007669"/>
    <property type="project" value="UniProtKB-ARBA"/>
</dbReference>
<comment type="similarity">
    <text evidence="3 10">Belongs to the eukaryotic release factor 1 family. Pelota subfamily.</text>
</comment>
<keyword evidence="9" id="KW-0131">Cell cycle</keyword>
<reference evidence="13" key="2">
    <citation type="submission" date="2023-06" db="EMBL/GenBank/DDBJ databases">
        <authorList>
            <consortium name="Lawrence Berkeley National Laboratory"/>
            <person name="Haridas S."/>
            <person name="Hensen N."/>
            <person name="Bonometti L."/>
            <person name="Westerberg I."/>
            <person name="Brannstrom I.O."/>
            <person name="Guillou S."/>
            <person name="Cros-Aarteil S."/>
            <person name="Calhoun S."/>
            <person name="Kuo A."/>
            <person name="Mondo S."/>
            <person name="Pangilinan J."/>
            <person name="Riley R."/>
            <person name="Labutti K."/>
            <person name="Andreopoulos B."/>
            <person name="Lipzen A."/>
            <person name="Chen C."/>
            <person name="Yanf M."/>
            <person name="Daum C."/>
            <person name="Ng V."/>
            <person name="Clum A."/>
            <person name="Steindorff A."/>
            <person name="Ohm R."/>
            <person name="Martin F."/>
            <person name="Silar P."/>
            <person name="Natvig D."/>
            <person name="Lalanne C."/>
            <person name="Gautier V."/>
            <person name="Ament-Velasquez S.L."/>
            <person name="Kruys A."/>
            <person name="Hutchinson M.I."/>
            <person name="Powell A.J."/>
            <person name="Barry K."/>
            <person name="Miller A.N."/>
            <person name="Grigoriev I.V."/>
            <person name="Debuchy R."/>
            <person name="Gladieux P."/>
            <person name="Thoren M.H."/>
            <person name="Johannesson H."/>
        </authorList>
    </citation>
    <scope>NUCLEOTIDE SEQUENCE</scope>
    <source>
        <strain evidence="13">CBS 560.94</strain>
    </source>
</reference>
<gene>
    <name evidence="13" type="ORF">B0H65DRAFT_82673</name>
</gene>
<dbReference type="GeneID" id="87868613"/>
<keyword evidence="7" id="KW-0498">Mitosis</keyword>
<dbReference type="AlphaFoldDB" id="A0AAE0MKH1"/>
<dbReference type="FunFam" id="3.30.420.60:FF:000004">
    <property type="entry name" value="Protein DOM34 homolog"/>
    <property type="match status" value="1"/>
</dbReference>
<dbReference type="GO" id="GO:0070651">
    <property type="term" value="P:nonfunctional rRNA decay"/>
    <property type="evidence" value="ECO:0007669"/>
    <property type="project" value="TreeGrafter"/>
</dbReference>
<dbReference type="GO" id="GO:0005737">
    <property type="term" value="C:cytoplasm"/>
    <property type="evidence" value="ECO:0007669"/>
    <property type="project" value="UniProtKB-SubCell"/>
</dbReference>
<dbReference type="Gene3D" id="3.30.420.60">
    <property type="entry name" value="eRF1 domain 2"/>
    <property type="match status" value="1"/>
</dbReference>
<dbReference type="InterPro" id="IPR042226">
    <property type="entry name" value="eFR1_2_sf"/>
</dbReference>
<dbReference type="Proteomes" id="UP001278500">
    <property type="component" value="Unassembled WGS sequence"/>
</dbReference>
<evidence type="ECO:0000256" key="10">
    <source>
        <dbReference type="RuleBase" id="RU362019"/>
    </source>
</evidence>
<evidence type="ECO:0000256" key="7">
    <source>
        <dbReference type="ARBA" id="ARBA00022776"/>
    </source>
</evidence>
<dbReference type="Pfam" id="PF03464">
    <property type="entry name" value="eRF1_2"/>
    <property type="match status" value="1"/>
</dbReference>
<dbReference type="SUPFAM" id="SSF159065">
    <property type="entry name" value="Dom34/Pelota N-terminal domain-like"/>
    <property type="match status" value="1"/>
</dbReference>
<evidence type="ECO:0000313" key="14">
    <source>
        <dbReference type="Proteomes" id="UP001278500"/>
    </source>
</evidence>
<accession>A0AAE0MKH1</accession>
<dbReference type="SUPFAM" id="SSF55315">
    <property type="entry name" value="L30e-like"/>
    <property type="match status" value="1"/>
</dbReference>
<evidence type="ECO:0000256" key="5">
    <source>
        <dbReference type="ARBA" id="ARBA00022618"/>
    </source>
</evidence>
<keyword evidence="6 10" id="KW-0479">Metal-binding</keyword>
<dbReference type="GO" id="GO:0051321">
    <property type="term" value="P:meiotic cell cycle"/>
    <property type="evidence" value="ECO:0007669"/>
    <property type="project" value="UniProtKB-KW"/>
</dbReference>
<dbReference type="EMBL" id="JAUEPP010000011">
    <property type="protein sequence ID" value="KAK3334414.1"/>
    <property type="molecule type" value="Genomic_DNA"/>
</dbReference>
<dbReference type="InterPro" id="IPR005142">
    <property type="entry name" value="eRF1_3"/>
</dbReference>
<dbReference type="GO" id="GO:0006412">
    <property type="term" value="P:translation"/>
    <property type="evidence" value="ECO:0007669"/>
    <property type="project" value="UniProtKB-ARBA"/>
</dbReference>
<dbReference type="Pfam" id="PF03465">
    <property type="entry name" value="eRF1_3"/>
    <property type="match status" value="1"/>
</dbReference>
<dbReference type="PANTHER" id="PTHR10853">
    <property type="entry name" value="PELOTA"/>
    <property type="match status" value="1"/>
</dbReference>
<keyword evidence="5" id="KW-0132">Cell division</keyword>
<dbReference type="RefSeq" id="XP_062676580.1">
    <property type="nucleotide sequence ID" value="XM_062831459.1"/>
</dbReference>
<comment type="caution">
    <text evidence="13">The sequence shown here is derived from an EMBL/GenBank/DDBJ whole genome shotgun (WGS) entry which is preliminary data.</text>
</comment>
<comment type="function">
    <text evidence="10">Component of the Dom34-Hbs1 complex, a complex that recognizes stalled ribosomes and triggers the No-Go Decay (NGD) pathway (PubMed:20890290). In the Dom34-Hbs1 complex, dom34 recognizes ribosomes stalled at the 3' end of an mRNA and engages stalled ribosomes by destabilizing mRNA in the mRNA channel. Following ribosome-binding, the Dom34-Hbs1 complex promotes the disassembly of stalled ribosomes, followed by degradation of damaged mRNAs as part of the NGD pathway.</text>
</comment>
<feature type="compositionally biased region" description="Polar residues" evidence="11">
    <location>
        <begin position="1"/>
        <end position="14"/>
    </location>
</feature>
<sequence>MRFTNPKHSLSTLDPSGESPVSLLPTTPEDMWHAHNLIAPSDLLRAHAIRKVVTTGSTGSTTSDRVHTDLTIRVQSVFFDPAASSLHVSGTVCQENQYVSLGQHHTLDLELNRPFQLWKRSGWDSVALKMLEEAVAEDTGEAMCAVVMQEGLANICLITEFQTVVKQRVESNIPKKRAGGSASQGGMTSFYEKTLSTLLRTVDFSTPRPLLLASPGFVAQDFRGYMQSEGQKRTDKKLQRIAKDAVVVHSSTGYVHSLNEVLKSPEVQATMRDKRFTGETSLMDQLYDRLRNDDGRAWYGAKPVERAVKEGAVGRGGGVLLINNKFFRSLDIKTRKRFVALVDKVKEDGGEARVLSSDHESGQRLDALGGIAAILTYPIYDLDEDEVEESEGVEGGNEAAEEGAMII</sequence>
<name>A0AAE0MKH1_9PEZI</name>
<dbReference type="NCBIfam" id="TIGR00111">
    <property type="entry name" value="pelota"/>
    <property type="match status" value="1"/>
</dbReference>
<dbReference type="GO" id="GO:0032790">
    <property type="term" value="P:ribosome disassembly"/>
    <property type="evidence" value="ECO:0007669"/>
    <property type="project" value="TreeGrafter"/>
</dbReference>
<dbReference type="GO" id="GO:0071025">
    <property type="term" value="P:RNA surveillance"/>
    <property type="evidence" value="ECO:0007669"/>
    <property type="project" value="InterPro"/>
</dbReference>
<dbReference type="InterPro" id="IPR038069">
    <property type="entry name" value="Pelota/DOM34_N"/>
</dbReference>
<dbReference type="GO" id="GO:0051301">
    <property type="term" value="P:cell division"/>
    <property type="evidence" value="ECO:0007669"/>
    <property type="project" value="UniProtKB-KW"/>
</dbReference>
<dbReference type="InterPro" id="IPR005140">
    <property type="entry name" value="eRF1_Pelota-like_N"/>
</dbReference>
<evidence type="ECO:0000256" key="6">
    <source>
        <dbReference type="ARBA" id="ARBA00022723"/>
    </source>
</evidence>